<protein>
    <submittedName>
        <fullName evidence="1">Uncharacterized protein</fullName>
    </submittedName>
</protein>
<proteinExistence type="predicted"/>
<comment type="caution">
    <text evidence="1">The sequence shown here is derived from an EMBL/GenBank/DDBJ whole genome shotgun (WGS) entry which is preliminary data.</text>
</comment>
<keyword evidence="2" id="KW-1185">Reference proteome</keyword>
<evidence type="ECO:0000313" key="2">
    <source>
        <dbReference type="Proteomes" id="UP001208131"/>
    </source>
</evidence>
<accession>A0AAE3LH98</accession>
<sequence>MTVGDAAEDLRPQGSPLSFTAGRFVYIEKSRCACGHNGFLLVR</sequence>
<organism evidence="1 2">
    <name type="scientific">Hominimerdicola aceti</name>
    <dbReference type="NCBI Taxonomy" id="2981726"/>
    <lineage>
        <taxon>Bacteria</taxon>
        <taxon>Bacillati</taxon>
        <taxon>Bacillota</taxon>
        <taxon>Clostridia</taxon>
        <taxon>Eubacteriales</taxon>
        <taxon>Oscillospiraceae</taxon>
        <taxon>Hominimerdicola</taxon>
    </lineage>
</organism>
<dbReference type="RefSeq" id="WP_256321068.1">
    <property type="nucleotide sequence ID" value="NZ_JAOQJZ010000003.1"/>
</dbReference>
<gene>
    <name evidence="1" type="ORF">OCV57_04695</name>
</gene>
<evidence type="ECO:0000313" key="1">
    <source>
        <dbReference type="EMBL" id="MCU6705225.1"/>
    </source>
</evidence>
<dbReference type="AlphaFoldDB" id="A0AAE3LH98"/>
<reference evidence="1 2" key="1">
    <citation type="journal article" date="2021" name="ISME Commun">
        <title>Automated analysis of genomic sequences facilitates high-throughput and comprehensive description of bacteria.</title>
        <authorList>
            <person name="Hitch T.C.A."/>
        </authorList>
    </citation>
    <scope>NUCLEOTIDE SEQUENCE [LARGE SCALE GENOMIC DNA]</scope>
    <source>
        <strain evidence="1 2">Sanger_31</strain>
    </source>
</reference>
<name>A0AAE3LH98_9FIRM</name>
<dbReference type="EMBL" id="JAOQJZ010000003">
    <property type="protein sequence ID" value="MCU6705225.1"/>
    <property type="molecule type" value="Genomic_DNA"/>
</dbReference>
<dbReference type="Proteomes" id="UP001208131">
    <property type="component" value="Unassembled WGS sequence"/>
</dbReference>